<evidence type="ECO:0000256" key="3">
    <source>
        <dbReference type="ARBA" id="ARBA00047182"/>
    </source>
</evidence>
<dbReference type="AlphaFoldDB" id="A0ABC9Y132"/>
<dbReference type="PANTHER" id="PTHR28573:SF1">
    <property type="entry name" value="SPINDLE AND KINETOCHORE-ASSOCIATED PROTEIN 1"/>
    <property type="match status" value="1"/>
</dbReference>
<accession>A0ABC9Y132</accession>
<reference evidence="6 7" key="1">
    <citation type="submission" date="2024-06" db="EMBL/GenBank/DDBJ databases">
        <title>The draft genome of Grus japonensis, version 3.</title>
        <authorList>
            <person name="Nabeshima K."/>
            <person name="Suzuki S."/>
            <person name="Onuma M."/>
        </authorList>
    </citation>
    <scope>NUCLEOTIDE SEQUENCE [LARGE SCALE GENOMIC DNA]</scope>
    <source>
        <strain evidence="6 7">451A</strain>
    </source>
</reference>
<dbReference type="EMBL" id="BAAFJT010000040">
    <property type="protein sequence ID" value="GAB0202512.1"/>
    <property type="molecule type" value="Genomic_DNA"/>
</dbReference>
<keyword evidence="2 5" id="KW-0175">Coiled coil</keyword>
<evidence type="ECO:0000256" key="4">
    <source>
        <dbReference type="ARBA" id="ARBA00047202"/>
    </source>
</evidence>
<name>A0ABC9Y132_GRUJA</name>
<comment type="similarity">
    <text evidence="1">Belongs to the SKA1 family.</text>
</comment>
<organism evidence="6 7">
    <name type="scientific">Grus japonensis</name>
    <name type="common">Japanese crane</name>
    <name type="synonym">Red-crowned crane</name>
    <dbReference type="NCBI Taxonomy" id="30415"/>
    <lineage>
        <taxon>Eukaryota</taxon>
        <taxon>Metazoa</taxon>
        <taxon>Chordata</taxon>
        <taxon>Craniata</taxon>
        <taxon>Vertebrata</taxon>
        <taxon>Euteleostomi</taxon>
        <taxon>Archelosauria</taxon>
        <taxon>Archosauria</taxon>
        <taxon>Dinosauria</taxon>
        <taxon>Saurischia</taxon>
        <taxon>Theropoda</taxon>
        <taxon>Coelurosauria</taxon>
        <taxon>Aves</taxon>
        <taxon>Neognathae</taxon>
        <taxon>Neoaves</taxon>
        <taxon>Gruiformes</taxon>
        <taxon>Gruidae</taxon>
        <taxon>Grus</taxon>
    </lineage>
</organism>
<dbReference type="Proteomes" id="UP001623348">
    <property type="component" value="Unassembled WGS sequence"/>
</dbReference>
<dbReference type="PANTHER" id="PTHR28573">
    <property type="entry name" value="SPINDLE AND KINETOCHORE-ASSOCIATED PROTEIN 1"/>
    <property type="match status" value="1"/>
</dbReference>
<keyword evidence="7" id="KW-1185">Reference proteome</keyword>
<dbReference type="CDD" id="cd12958">
    <property type="entry name" value="SKA1_N"/>
    <property type="match status" value="1"/>
</dbReference>
<sequence>MKKIRGLEHLCYGDRLRELGLFSLEKRWLQGDLIVAYQYLKEPTGKLERDCLSGSVVTGQGNAQRPEEEIPAEVEDAVTPLVWAGGIPGCSKLVKPVKVVLKSGTKPDKEDIVYRRAKLSTMMASSNLEDLCSHINTKISTIKKTLQLRNIGQEPSLSSMLCKIGHEVVLLNDLLNKLESEVQQQEKLKNLLKELQKSAERRQNEAQHLCENIPLYLPKPTQSCTTGPTVKCEEQTKVAEPKRAKKPTTESRPIKEAPLITAEEFESVPAYMKGRLTYNQINAVVQDLNKAVVGKYKILHQPLKSMNAAVRKLYHRFLEEETKDTKGEFFVVEADIQEFTQLKVDKHFHRVLNILRHCQRVREVRGSRLVRYVIR</sequence>
<comment type="caution">
    <text evidence="6">The sequence shown here is derived from an EMBL/GenBank/DDBJ whole genome shotgun (WGS) entry which is preliminary data.</text>
</comment>
<gene>
    <name evidence="6" type="ORF">GRJ2_002716800</name>
</gene>
<dbReference type="Gene3D" id="6.10.250.1370">
    <property type="match status" value="1"/>
</dbReference>
<dbReference type="InterPro" id="IPR042031">
    <property type="entry name" value="SKA1_MBD_sf"/>
</dbReference>
<proteinExistence type="inferred from homology"/>
<evidence type="ECO:0000256" key="5">
    <source>
        <dbReference type="SAM" id="Coils"/>
    </source>
</evidence>
<dbReference type="FunFam" id="1.10.10.1890:FF:000002">
    <property type="entry name" value="Spindle and kinetochore-associated protein 1"/>
    <property type="match status" value="1"/>
</dbReference>
<dbReference type="Pfam" id="PF07160">
    <property type="entry name" value="SKA1"/>
    <property type="match status" value="1"/>
</dbReference>
<evidence type="ECO:0000313" key="7">
    <source>
        <dbReference type="Proteomes" id="UP001623348"/>
    </source>
</evidence>
<dbReference type="Gene3D" id="1.10.10.1890">
    <property type="entry name" value="Ska1 microtubule binding domain-like"/>
    <property type="match status" value="1"/>
</dbReference>
<dbReference type="InterPro" id="IPR009829">
    <property type="entry name" value="SKA1"/>
</dbReference>
<evidence type="ECO:0000313" key="6">
    <source>
        <dbReference type="EMBL" id="GAB0202512.1"/>
    </source>
</evidence>
<evidence type="ECO:0000256" key="2">
    <source>
        <dbReference type="ARBA" id="ARBA00023054"/>
    </source>
</evidence>
<feature type="coiled-coil region" evidence="5">
    <location>
        <begin position="168"/>
        <end position="212"/>
    </location>
</feature>
<evidence type="ECO:0000256" key="1">
    <source>
        <dbReference type="ARBA" id="ARBA00006836"/>
    </source>
</evidence>
<protein>
    <recommendedName>
        <fullName evidence="3">SKA complex subunit 1</fullName>
    </recommendedName>
    <alternativeName>
        <fullName evidence="4">Spindle and kinetochore-associated protein 1</fullName>
    </alternativeName>
</protein>